<proteinExistence type="predicted"/>
<evidence type="ECO:0000313" key="2">
    <source>
        <dbReference type="Proteomes" id="UP001221411"/>
    </source>
</evidence>
<evidence type="ECO:0000313" key="1">
    <source>
        <dbReference type="EMBL" id="MDC0749967.1"/>
    </source>
</evidence>
<keyword evidence="2" id="KW-1185">Reference proteome</keyword>
<evidence type="ECO:0008006" key="3">
    <source>
        <dbReference type="Google" id="ProtNLM"/>
    </source>
</evidence>
<name>A0ABT5F9W8_9BACT</name>
<dbReference type="RefSeq" id="WP_271930528.1">
    <property type="nucleotide sequence ID" value="NZ_JAQNDO010000001.1"/>
</dbReference>
<sequence>MQTVTIAPEAPQPIENPSLTLSIEGAKITSLVATGRNDILIGGYFFRKARIGNHTVIADPTEDPPQVHVFLARAVEGQVQWAREFPAMDVALARSSDGIPWAVLTYERPVALGSKQYVPQGKATEDYDWKGPQDLLLWRVNPTGDPVTAVALASQTILRNPLAGLAVASDGSPIVLASFKVPVPPIRTGKHPVVIASFDKDSARHLVSMEIPEVADPKKLVLGGSGHLLIAGDDDEVFGGETVLLRISTDGKRIARTALGENAVLALACRPNGNAVAVVGPSRHLTNHQPLKIGETRLLEVGGDGQIAASHPLDSAFDIIDLAILPSGDVVLFGTKLENERNWRAWVEVRGANGESRQSRSIRSGWSEAYALATESGGAIWVAAREDPQGAQTPLALAKVTVRRLAAE</sequence>
<dbReference type="SUPFAM" id="SSF63829">
    <property type="entry name" value="Calcium-dependent phosphotriesterase"/>
    <property type="match status" value="1"/>
</dbReference>
<comment type="caution">
    <text evidence="1">The sequence shown here is derived from an EMBL/GenBank/DDBJ whole genome shotgun (WGS) entry which is preliminary data.</text>
</comment>
<reference evidence="1 2" key="1">
    <citation type="submission" date="2022-11" db="EMBL/GenBank/DDBJ databases">
        <title>Minimal conservation of predation-associated metabolite biosynthetic gene clusters underscores biosynthetic potential of Myxococcota including descriptions for ten novel species: Archangium lansinium sp. nov., Myxococcus landrumus sp. nov., Nannocystis bai.</title>
        <authorList>
            <person name="Ahearne A."/>
            <person name="Stevens C."/>
            <person name="Dowd S."/>
        </authorList>
    </citation>
    <scope>NUCLEOTIDE SEQUENCE [LARGE SCALE GENOMIC DNA]</scope>
    <source>
        <strain evidence="1 2">RJM3</strain>
    </source>
</reference>
<gene>
    <name evidence="1" type="ORF">POL67_52060</name>
</gene>
<dbReference type="Proteomes" id="UP001221411">
    <property type="component" value="Unassembled WGS sequence"/>
</dbReference>
<accession>A0ABT5F9W8</accession>
<protein>
    <recommendedName>
        <fullName evidence="3">WD40 repeat domain-containing protein</fullName>
    </recommendedName>
</protein>
<dbReference type="EMBL" id="JAQNDO010000001">
    <property type="protein sequence ID" value="MDC0749967.1"/>
    <property type="molecule type" value="Genomic_DNA"/>
</dbReference>
<organism evidence="1 2">
    <name type="scientific">Polyangium mundeleinium</name>
    <dbReference type="NCBI Taxonomy" id="2995306"/>
    <lineage>
        <taxon>Bacteria</taxon>
        <taxon>Pseudomonadati</taxon>
        <taxon>Myxococcota</taxon>
        <taxon>Polyangia</taxon>
        <taxon>Polyangiales</taxon>
        <taxon>Polyangiaceae</taxon>
        <taxon>Polyangium</taxon>
    </lineage>
</organism>